<dbReference type="PANTHER" id="PTHR10465">
    <property type="entry name" value="TRANSMEMBRANE GTPASE FZO1"/>
    <property type="match status" value="1"/>
</dbReference>
<feature type="domain" description="Dynamin N-terminal" evidence="7">
    <location>
        <begin position="57"/>
        <end position="250"/>
    </location>
</feature>
<keyword evidence="4" id="KW-0342">GTP-binding</keyword>
<protein>
    <recommendedName>
        <fullName evidence="7">Dynamin N-terminal domain-containing protein</fullName>
    </recommendedName>
</protein>
<dbReference type="Gene3D" id="3.40.50.300">
    <property type="entry name" value="P-loop containing nucleotide triphosphate hydrolases"/>
    <property type="match status" value="1"/>
</dbReference>
<dbReference type="GO" id="GO:0003924">
    <property type="term" value="F:GTPase activity"/>
    <property type="evidence" value="ECO:0007669"/>
    <property type="project" value="InterPro"/>
</dbReference>
<reference evidence="8 9" key="1">
    <citation type="submission" date="2013-09" db="EMBL/GenBank/DDBJ databases">
        <authorList>
            <person name="Zeng Z."/>
            <person name="Chen C."/>
        </authorList>
    </citation>
    <scope>NUCLEOTIDE SEQUENCE [LARGE SCALE GENOMIC DNA]</scope>
    <source>
        <strain evidence="8 9">WB 4.1-42</strain>
    </source>
</reference>
<evidence type="ECO:0000259" key="7">
    <source>
        <dbReference type="Pfam" id="PF00350"/>
    </source>
</evidence>
<dbReference type="GO" id="GO:0005525">
    <property type="term" value="F:GTP binding"/>
    <property type="evidence" value="ECO:0007669"/>
    <property type="project" value="UniProtKB-KW"/>
</dbReference>
<dbReference type="EMBL" id="JRLY01000029">
    <property type="protein sequence ID" value="KGO91019.1"/>
    <property type="molecule type" value="Genomic_DNA"/>
</dbReference>
<dbReference type="InterPro" id="IPR045063">
    <property type="entry name" value="Dynamin_N"/>
</dbReference>
<evidence type="ECO:0000256" key="1">
    <source>
        <dbReference type="ARBA" id="ARBA00004370"/>
    </source>
</evidence>
<dbReference type="OrthoDB" id="9816479at2"/>
<dbReference type="Proteomes" id="UP000030111">
    <property type="component" value="Unassembled WGS sequence"/>
</dbReference>
<feature type="coiled-coil region" evidence="6">
    <location>
        <begin position="382"/>
        <end position="409"/>
    </location>
</feature>
<evidence type="ECO:0000256" key="6">
    <source>
        <dbReference type="SAM" id="Coils"/>
    </source>
</evidence>
<dbReference type="GO" id="GO:0016020">
    <property type="term" value="C:membrane"/>
    <property type="evidence" value="ECO:0007669"/>
    <property type="project" value="UniProtKB-SubCell"/>
</dbReference>
<feature type="coiled-coil region" evidence="6">
    <location>
        <begin position="484"/>
        <end position="511"/>
    </location>
</feature>
<dbReference type="STRING" id="1121898.GCA_000422725_01831"/>
<dbReference type="SUPFAM" id="SSF52540">
    <property type="entry name" value="P-loop containing nucleoside triphosphate hydrolases"/>
    <property type="match status" value="1"/>
</dbReference>
<dbReference type="AlphaFoldDB" id="A0A0A2MFF4"/>
<dbReference type="RefSeq" id="WP_026990676.1">
    <property type="nucleotide sequence ID" value="NZ_AUGP01000017.1"/>
</dbReference>
<evidence type="ECO:0000256" key="3">
    <source>
        <dbReference type="ARBA" id="ARBA00022801"/>
    </source>
</evidence>
<keyword evidence="5" id="KW-0472">Membrane</keyword>
<proteinExistence type="predicted"/>
<comment type="caution">
    <text evidence="8">The sequence shown here is derived from an EMBL/GenBank/DDBJ whole genome shotgun (WGS) entry which is preliminary data.</text>
</comment>
<feature type="coiled-coil region" evidence="6">
    <location>
        <begin position="629"/>
        <end position="656"/>
    </location>
</feature>
<dbReference type="Pfam" id="PF00350">
    <property type="entry name" value="Dynamin_N"/>
    <property type="match status" value="1"/>
</dbReference>
<accession>A0A0A2MFF4</accession>
<comment type="subcellular location">
    <subcellularLocation>
        <location evidence="1">Membrane</location>
    </subcellularLocation>
</comment>
<dbReference type="InterPro" id="IPR027417">
    <property type="entry name" value="P-loop_NTPase"/>
</dbReference>
<evidence type="ECO:0000256" key="5">
    <source>
        <dbReference type="ARBA" id="ARBA00023136"/>
    </source>
</evidence>
<evidence type="ECO:0000256" key="2">
    <source>
        <dbReference type="ARBA" id="ARBA00022741"/>
    </source>
</evidence>
<dbReference type="InterPro" id="IPR027094">
    <property type="entry name" value="Mitofusin_fam"/>
</dbReference>
<keyword evidence="2" id="KW-0547">Nucleotide-binding</keyword>
<evidence type="ECO:0000313" key="9">
    <source>
        <dbReference type="Proteomes" id="UP000030111"/>
    </source>
</evidence>
<keyword evidence="3" id="KW-0378">Hydrolase</keyword>
<name>A0A0A2MFF4_9FLAO</name>
<dbReference type="eggNOG" id="COG0699">
    <property type="taxonomic scope" value="Bacteria"/>
</dbReference>
<sequence length="662" mass="75233">MNKINQNYSEQQELLLQFFDLLGEQGFVPCTSGKNNYDEQSLQGFKSNLLQQKFIVNVCGQIKAGKSSFLNYLLFEGRPVLPAAPTPWTAKLTQITYRDQPGAVIHYFSKSEWEALKEMAVTDEAGKKMNYYDTYLGPQLEKSALKGVHAREYITEKGRTDTTDKLDSLDSYVSGEGVFTPFVSSIELFTNNAALRNVVIVDTPGINDNNQLRSRVATDFINQSSAVLYLFHSTSPMHRTDYDFIDKYLSDIPATRLVFSASKCDLVKDPKDIAAHIELNMKNDPEFQERHLLDGQKVHPFSALAALIKDKTDNGMELTEDERFFKKKIQPELIAARGYIDEFITAIGTNIMNEKGSAVLGDAAAKILAIGNAKLEGERILITQKEAQINDAELGIDGLNARIKRIEAVKTNVDELLAGFEKQKEKLFEDIDAELMALHEDVVRDAAAEYAIWVTEVGVNKAIKLSAHEFKHILYVRLRNAVREAEVMKSFKKLEEEQKKIKEELVLETKEVFRRKQDYLVTPVLPITKMLQGALTTFTDIKKQLEAARVRAYWFFINREETRNNLLELATDLFEQVSKEFSSTLREKVHEKVDDFSSQLEGEITAYFESFSAGLAELQTNFSSKSELAKTYATELDEFKKNLSRLEKIFENIKKQIADKIE</sequence>
<organism evidence="8 9">
    <name type="scientific">Flavobacterium subsaxonicum WB 4.1-42 = DSM 21790</name>
    <dbReference type="NCBI Taxonomy" id="1121898"/>
    <lineage>
        <taxon>Bacteria</taxon>
        <taxon>Pseudomonadati</taxon>
        <taxon>Bacteroidota</taxon>
        <taxon>Flavobacteriia</taxon>
        <taxon>Flavobacteriales</taxon>
        <taxon>Flavobacteriaceae</taxon>
        <taxon>Flavobacterium</taxon>
    </lineage>
</organism>
<evidence type="ECO:0000256" key="4">
    <source>
        <dbReference type="ARBA" id="ARBA00023134"/>
    </source>
</evidence>
<gene>
    <name evidence="8" type="ORF">Q766_20230</name>
</gene>
<dbReference type="PANTHER" id="PTHR10465:SF0">
    <property type="entry name" value="SARCALUMENIN"/>
    <property type="match status" value="1"/>
</dbReference>
<dbReference type="Gene3D" id="1.20.120.20">
    <property type="entry name" value="Apolipoprotein"/>
    <property type="match status" value="1"/>
</dbReference>
<keyword evidence="6" id="KW-0175">Coiled coil</keyword>
<keyword evidence="9" id="KW-1185">Reference proteome</keyword>
<evidence type="ECO:0000313" key="8">
    <source>
        <dbReference type="EMBL" id="KGO91019.1"/>
    </source>
</evidence>